<reference evidence="1" key="1">
    <citation type="journal article" date="2014" name="Front. Microbiol.">
        <title>High frequency of phylogenetically diverse reductive dehalogenase-homologous genes in deep subseafloor sedimentary metagenomes.</title>
        <authorList>
            <person name="Kawai M."/>
            <person name="Futagami T."/>
            <person name="Toyoda A."/>
            <person name="Takaki Y."/>
            <person name="Nishi S."/>
            <person name="Hori S."/>
            <person name="Arai W."/>
            <person name="Tsubouchi T."/>
            <person name="Morono Y."/>
            <person name="Uchiyama I."/>
            <person name="Ito T."/>
            <person name="Fujiyama A."/>
            <person name="Inagaki F."/>
            <person name="Takami H."/>
        </authorList>
    </citation>
    <scope>NUCLEOTIDE SEQUENCE</scope>
    <source>
        <strain evidence="1">Expedition CK06-06</strain>
    </source>
</reference>
<protein>
    <submittedName>
        <fullName evidence="1">Uncharacterized protein</fullName>
    </submittedName>
</protein>
<comment type="caution">
    <text evidence="1">The sequence shown here is derived from an EMBL/GenBank/DDBJ whole genome shotgun (WGS) entry which is preliminary data.</text>
</comment>
<organism evidence="1">
    <name type="scientific">marine sediment metagenome</name>
    <dbReference type="NCBI Taxonomy" id="412755"/>
    <lineage>
        <taxon>unclassified sequences</taxon>
        <taxon>metagenomes</taxon>
        <taxon>ecological metagenomes</taxon>
    </lineage>
</organism>
<proteinExistence type="predicted"/>
<evidence type="ECO:0000313" key="1">
    <source>
        <dbReference type="EMBL" id="GAJ19285.1"/>
    </source>
</evidence>
<dbReference type="EMBL" id="BARW01036620">
    <property type="protein sequence ID" value="GAJ19285.1"/>
    <property type="molecule type" value="Genomic_DNA"/>
</dbReference>
<dbReference type="AlphaFoldDB" id="X1VZY9"/>
<feature type="non-terminal residue" evidence="1">
    <location>
        <position position="89"/>
    </location>
</feature>
<sequence>MELVVLEAWAEWVAWAGWEVKAQARNFRHPALLVSLLTNSKALARARARISSSRPRTPLRHLADSVAWEVWEVWAVPGAGAGAGGAERE</sequence>
<accession>X1VZY9</accession>
<name>X1VZY9_9ZZZZ</name>
<gene>
    <name evidence="1" type="ORF">S12H4_56791</name>
</gene>